<dbReference type="NCBIfam" id="TIGR01630">
    <property type="entry name" value="psiM2_ORF9"/>
    <property type="match status" value="1"/>
</dbReference>
<dbReference type="Pfam" id="PF03237">
    <property type="entry name" value="Terminase_6N"/>
    <property type="match status" value="1"/>
</dbReference>
<dbReference type="RefSeq" id="WP_213110882.1">
    <property type="nucleotide sequence ID" value="NZ_JAGYPJ010000001.1"/>
</dbReference>
<dbReference type="InterPro" id="IPR035421">
    <property type="entry name" value="Terminase_6C"/>
</dbReference>
<gene>
    <name evidence="3" type="primary">terL</name>
    <name evidence="3" type="ORF">KHA93_11655</name>
</gene>
<evidence type="ECO:0000313" key="4">
    <source>
        <dbReference type="Proteomes" id="UP000682713"/>
    </source>
</evidence>
<comment type="caution">
    <text evidence="3">The sequence shown here is derived from an EMBL/GenBank/DDBJ whole genome shotgun (WGS) entry which is preliminary data.</text>
</comment>
<protein>
    <submittedName>
        <fullName evidence="3">Phage terminase large subunit</fullName>
    </submittedName>
</protein>
<evidence type="ECO:0000313" key="3">
    <source>
        <dbReference type="EMBL" id="MBS4200286.1"/>
    </source>
</evidence>
<name>A0A942YNG9_9BACI</name>
<dbReference type="EMBL" id="JAGYPJ010000001">
    <property type="protein sequence ID" value="MBS4200286.1"/>
    <property type="molecule type" value="Genomic_DNA"/>
</dbReference>
<reference evidence="3 4" key="1">
    <citation type="submission" date="2021-05" db="EMBL/GenBank/DDBJ databases">
        <title>Novel Bacillus species.</title>
        <authorList>
            <person name="Liu G."/>
        </authorList>
    </citation>
    <scope>NUCLEOTIDE SEQUENCE [LARGE SCALE GENOMIC DNA]</scope>
    <source>
        <strain evidence="3 4">FJAT-49732</strain>
    </source>
</reference>
<proteinExistence type="predicted"/>
<dbReference type="Pfam" id="PF17289">
    <property type="entry name" value="Terminase_6C"/>
    <property type="match status" value="1"/>
</dbReference>
<keyword evidence="1" id="KW-1188">Viral release from host cell</keyword>
<keyword evidence="4" id="KW-1185">Reference proteome</keyword>
<dbReference type="Gene3D" id="3.30.420.240">
    <property type="match status" value="1"/>
</dbReference>
<accession>A0A942YNG9</accession>
<dbReference type="AlphaFoldDB" id="A0A942YNG9"/>
<evidence type="ECO:0000256" key="1">
    <source>
        <dbReference type="ARBA" id="ARBA00022612"/>
    </source>
</evidence>
<evidence type="ECO:0000259" key="2">
    <source>
        <dbReference type="Pfam" id="PF17289"/>
    </source>
</evidence>
<organism evidence="3 4">
    <name type="scientific">Lederbergia citrisecunda</name>
    <dbReference type="NCBI Taxonomy" id="2833583"/>
    <lineage>
        <taxon>Bacteria</taxon>
        <taxon>Bacillati</taxon>
        <taxon>Bacillota</taxon>
        <taxon>Bacilli</taxon>
        <taxon>Bacillales</taxon>
        <taxon>Bacillaceae</taxon>
        <taxon>Lederbergia</taxon>
    </lineage>
</organism>
<sequence>MKRSSLRLPTLNEVKKELARKNYLDYVIYTHEGRYKTAPHIEYITNVIQAAIDKKKKMQDGLIPSETQYIAINMPPRHSKSMTITETAPSYYLGHFPEDRVIEISYNDTFARRFGKKNKEKVRQFGKELFDIEIAKDSSAHDEWSLDNNIGGMISRGALSGITGQGADLMIIDDPIKNREEADSQTLRDKIWEEWIDSFSSRLHPGAIVILILTRWHEDDLQGRLLNPEYGEPLNWQVYNFPLKAEENDILGRELGEALWPERYGKAFIEERERYPSSFNSLYQGRPTSQEGNILKREWWKYYNKLPTLAIEIMSVDATFKDKDDSDYVSIQVWGKVGANSFLKDRVKARMNFPTTLQAIMNMKKKHPNVSAILVEDKANGPAIISMLQNKIGGIIGINPQGGKVARVNAVSPYIEAGNVFIPRHAEWVHDFVEECASFPNGKNDDDVDSMSQALNRLYYFYADLPVDPEDEPHWMFNTEEPEHEYMEW</sequence>
<dbReference type="InterPro" id="IPR006517">
    <property type="entry name" value="Phage_terminase_lsu-like_C"/>
</dbReference>
<dbReference type="Proteomes" id="UP000682713">
    <property type="component" value="Unassembled WGS sequence"/>
</dbReference>
<feature type="domain" description="Terminase large subunit gp17-like C-terminal" evidence="2">
    <location>
        <begin position="315"/>
        <end position="457"/>
    </location>
</feature>